<keyword evidence="11" id="KW-1185">Reference proteome</keyword>
<accession>A0A1Y6B5Q6</accession>
<dbReference type="STRING" id="1513793.SAMN06296036_10247"/>
<dbReference type="InterPro" id="IPR011060">
    <property type="entry name" value="RibuloseP-bd_barrel"/>
</dbReference>
<dbReference type="GO" id="GO:0000162">
    <property type="term" value="P:L-tryptophan biosynthetic process"/>
    <property type="evidence" value="ECO:0007669"/>
    <property type="project" value="UniProtKB-UniRule"/>
</dbReference>
<dbReference type="AlphaFoldDB" id="A0A1Y6B5Q6"/>
<dbReference type="EMBL" id="FWZT01000002">
    <property type="protein sequence ID" value="SME93677.1"/>
    <property type="molecule type" value="Genomic_DNA"/>
</dbReference>
<dbReference type="Proteomes" id="UP000192907">
    <property type="component" value="Unassembled WGS sequence"/>
</dbReference>
<evidence type="ECO:0000256" key="7">
    <source>
        <dbReference type="ARBA" id="ARBA00023239"/>
    </source>
</evidence>
<keyword evidence="4 8" id="KW-0210">Decarboxylase</keyword>
<dbReference type="SUPFAM" id="SSF51366">
    <property type="entry name" value="Ribulose-phoshate binding barrel"/>
    <property type="match status" value="1"/>
</dbReference>
<sequence length="263" mass="28868">MSESILHKIGATVQRRIDDLKTTTSLAELKEQAGKRSYKPQDFTAPFREADRVSVIAEFKRASPSKGDIAPELKPLDVAGQYLDAGATALSILTEPSYFRGDLDYIRQIRSAHPKARILMKDFFVDEYQLYQALDAGADAILIIVGLLGKERALELHSQAQDLGLTTLVEVHDEQELACGLSLQPDLLGVNNRDLRDLSITLETSRRLKKLIPDDQLAISESGIETLSDIKSLQSIGYQGFLVGTSLMKTGTPGSALKKLIEG</sequence>
<evidence type="ECO:0000256" key="2">
    <source>
        <dbReference type="ARBA" id="ARBA00004696"/>
    </source>
</evidence>
<evidence type="ECO:0000256" key="3">
    <source>
        <dbReference type="ARBA" id="ARBA00022605"/>
    </source>
</evidence>
<dbReference type="GO" id="GO:0004640">
    <property type="term" value="F:phosphoribosylanthranilate isomerase activity"/>
    <property type="evidence" value="ECO:0007669"/>
    <property type="project" value="TreeGrafter"/>
</dbReference>
<gene>
    <name evidence="8" type="primary">trpC</name>
    <name evidence="10" type="ORF">SAMN06296036_10247</name>
</gene>
<evidence type="ECO:0000313" key="10">
    <source>
        <dbReference type="EMBL" id="SME93677.1"/>
    </source>
</evidence>
<organism evidence="10 11">
    <name type="scientific">Pseudobacteriovorax antillogorgiicola</name>
    <dbReference type="NCBI Taxonomy" id="1513793"/>
    <lineage>
        <taxon>Bacteria</taxon>
        <taxon>Pseudomonadati</taxon>
        <taxon>Bdellovibrionota</taxon>
        <taxon>Oligoflexia</taxon>
        <taxon>Oligoflexales</taxon>
        <taxon>Pseudobacteriovoracaceae</taxon>
        <taxon>Pseudobacteriovorax</taxon>
    </lineage>
</organism>
<protein>
    <recommendedName>
        <fullName evidence="8">Indole-3-glycerol phosphate synthase</fullName>
        <shortName evidence="8">IGPS</shortName>
        <ecNumber evidence="8">4.1.1.48</ecNumber>
    </recommendedName>
</protein>
<keyword evidence="5 8" id="KW-0822">Tryptophan biosynthesis</keyword>
<dbReference type="HAMAP" id="MF_00134_B">
    <property type="entry name" value="IGPS_B"/>
    <property type="match status" value="1"/>
</dbReference>
<evidence type="ECO:0000256" key="1">
    <source>
        <dbReference type="ARBA" id="ARBA00001633"/>
    </source>
</evidence>
<evidence type="ECO:0000256" key="5">
    <source>
        <dbReference type="ARBA" id="ARBA00022822"/>
    </source>
</evidence>
<evidence type="ECO:0000259" key="9">
    <source>
        <dbReference type="Pfam" id="PF00218"/>
    </source>
</evidence>
<dbReference type="UniPathway" id="UPA00035">
    <property type="reaction ID" value="UER00043"/>
</dbReference>
<dbReference type="RefSeq" id="WP_132315653.1">
    <property type="nucleotide sequence ID" value="NZ_FWZT01000002.1"/>
</dbReference>
<evidence type="ECO:0000256" key="4">
    <source>
        <dbReference type="ARBA" id="ARBA00022793"/>
    </source>
</evidence>
<dbReference type="FunFam" id="3.20.20.70:FF:000024">
    <property type="entry name" value="Indole-3-glycerol phosphate synthase"/>
    <property type="match status" value="1"/>
</dbReference>
<comment type="catalytic activity">
    <reaction evidence="1 8">
        <text>1-(2-carboxyphenylamino)-1-deoxy-D-ribulose 5-phosphate + H(+) = (1S,2R)-1-C-(indol-3-yl)glycerol 3-phosphate + CO2 + H2O</text>
        <dbReference type="Rhea" id="RHEA:23476"/>
        <dbReference type="ChEBI" id="CHEBI:15377"/>
        <dbReference type="ChEBI" id="CHEBI:15378"/>
        <dbReference type="ChEBI" id="CHEBI:16526"/>
        <dbReference type="ChEBI" id="CHEBI:58613"/>
        <dbReference type="ChEBI" id="CHEBI:58866"/>
        <dbReference type="EC" id="4.1.1.48"/>
    </reaction>
</comment>
<keyword evidence="6 8" id="KW-0057">Aromatic amino acid biosynthesis</keyword>
<dbReference type="PANTHER" id="PTHR22854:SF2">
    <property type="entry name" value="INDOLE-3-GLYCEROL-PHOSPHATE SYNTHASE"/>
    <property type="match status" value="1"/>
</dbReference>
<dbReference type="PROSITE" id="PS00614">
    <property type="entry name" value="IGPS"/>
    <property type="match status" value="1"/>
</dbReference>
<feature type="domain" description="Indole-3-glycerol phosphate synthase" evidence="9">
    <location>
        <begin position="6"/>
        <end position="259"/>
    </location>
</feature>
<dbReference type="Gene3D" id="3.20.20.70">
    <property type="entry name" value="Aldolase class I"/>
    <property type="match status" value="1"/>
</dbReference>
<dbReference type="OrthoDB" id="9804217at2"/>
<dbReference type="EC" id="4.1.1.48" evidence="8"/>
<keyword evidence="7 8" id="KW-0456">Lyase</keyword>
<dbReference type="NCBIfam" id="NF001377">
    <property type="entry name" value="PRK00278.2-4"/>
    <property type="match status" value="1"/>
</dbReference>
<reference evidence="11" key="1">
    <citation type="submission" date="2017-04" db="EMBL/GenBank/DDBJ databases">
        <authorList>
            <person name="Varghese N."/>
            <person name="Submissions S."/>
        </authorList>
    </citation>
    <scope>NUCLEOTIDE SEQUENCE [LARGE SCALE GENOMIC DNA]</scope>
    <source>
        <strain evidence="11">RKEM611</strain>
    </source>
</reference>
<name>A0A1Y6B5Q6_9BACT</name>
<dbReference type="GO" id="GO:0004425">
    <property type="term" value="F:indole-3-glycerol-phosphate synthase activity"/>
    <property type="evidence" value="ECO:0007669"/>
    <property type="project" value="UniProtKB-UniRule"/>
</dbReference>
<evidence type="ECO:0000313" key="11">
    <source>
        <dbReference type="Proteomes" id="UP000192907"/>
    </source>
</evidence>
<evidence type="ECO:0000256" key="6">
    <source>
        <dbReference type="ARBA" id="ARBA00023141"/>
    </source>
</evidence>
<evidence type="ECO:0000256" key="8">
    <source>
        <dbReference type="HAMAP-Rule" id="MF_00134"/>
    </source>
</evidence>
<dbReference type="InterPro" id="IPR013798">
    <property type="entry name" value="Indole-3-glycerol_P_synth_dom"/>
</dbReference>
<comment type="similarity">
    <text evidence="8">Belongs to the TrpC family.</text>
</comment>
<dbReference type="PANTHER" id="PTHR22854">
    <property type="entry name" value="TRYPTOPHAN BIOSYNTHESIS PROTEIN"/>
    <property type="match status" value="1"/>
</dbReference>
<dbReference type="CDD" id="cd00331">
    <property type="entry name" value="IGPS"/>
    <property type="match status" value="1"/>
</dbReference>
<keyword evidence="3 8" id="KW-0028">Amino-acid biosynthesis</keyword>
<dbReference type="InterPro" id="IPR001468">
    <property type="entry name" value="Indole-3-GlycerolPSynthase_CS"/>
</dbReference>
<dbReference type="Pfam" id="PF00218">
    <property type="entry name" value="IGPS"/>
    <property type="match status" value="1"/>
</dbReference>
<dbReference type="InterPro" id="IPR013785">
    <property type="entry name" value="Aldolase_TIM"/>
</dbReference>
<dbReference type="InterPro" id="IPR045186">
    <property type="entry name" value="Indole-3-glycerol_P_synth"/>
</dbReference>
<comment type="pathway">
    <text evidence="2 8">Amino-acid biosynthesis; L-tryptophan biosynthesis; L-tryptophan from chorismate: step 4/5.</text>
</comment>
<proteinExistence type="inferred from homology"/>